<feature type="repeat" description="TPR" evidence="7">
    <location>
        <begin position="75"/>
        <end position="108"/>
    </location>
</feature>
<keyword evidence="1 6" id="KW-0732">Signal</keyword>
<keyword evidence="2 6" id="KW-0472">Membrane</keyword>
<evidence type="ECO:0000259" key="8">
    <source>
        <dbReference type="Pfam" id="PF13525"/>
    </source>
</evidence>
<evidence type="ECO:0000256" key="2">
    <source>
        <dbReference type="ARBA" id="ARBA00023136"/>
    </source>
</evidence>
<gene>
    <name evidence="6" type="primary">bamD</name>
    <name evidence="9" type="ORF">LJ739_00660</name>
</gene>
<name>A0ABS8G2F2_9ALTE</name>
<keyword evidence="3 6" id="KW-0564">Palmitate</keyword>
<keyword evidence="5 6" id="KW-0449">Lipoprotein</keyword>
<comment type="subcellular location">
    <subcellularLocation>
        <location evidence="6">Cell outer membrane</location>
        <topology evidence="6">Lipid-anchor</topology>
    </subcellularLocation>
</comment>
<organism evidence="9 10">
    <name type="scientific">Fluctibacter halophilus</name>
    <dbReference type="NCBI Taxonomy" id="226011"/>
    <lineage>
        <taxon>Bacteria</taxon>
        <taxon>Pseudomonadati</taxon>
        <taxon>Pseudomonadota</taxon>
        <taxon>Gammaproteobacteria</taxon>
        <taxon>Alteromonadales</taxon>
        <taxon>Alteromonadaceae</taxon>
        <taxon>Fluctibacter</taxon>
    </lineage>
</organism>
<dbReference type="HAMAP" id="MF_00922">
    <property type="entry name" value="OM_assembly_BamD"/>
    <property type="match status" value="1"/>
</dbReference>
<dbReference type="Proteomes" id="UP001520878">
    <property type="component" value="Unassembled WGS sequence"/>
</dbReference>
<evidence type="ECO:0000313" key="9">
    <source>
        <dbReference type="EMBL" id="MCC2614750.1"/>
    </source>
</evidence>
<accession>A0ABS8G2F2</accession>
<evidence type="ECO:0000313" key="10">
    <source>
        <dbReference type="Proteomes" id="UP001520878"/>
    </source>
</evidence>
<dbReference type="SUPFAM" id="SSF48452">
    <property type="entry name" value="TPR-like"/>
    <property type="match status" value="1"/>
</dbReference>
<dbReference type="CDD" id="cd15830">
    <property type="entry name" value="BamD"/>
    <property type="match status" value="1"/>
</dbReference>
<dbReference type="InterPro" id="IPR017689">
    <property type="entry name" value="BamD"/>
</dbReference>
<feature type="domain" description="Outer membrane lipoprotein BamD-like" evidence="8">
    <location>
        <begin position="38"/>
        <end position="240"/>
    </location>
</feature>
<evidence type="ECO:0000256" key="7">
    <source>
        <dbReference type="PROSITE-ProRule" id="PRU00339"/>
    </source>
</evidence>
<dbReference type="PROSITE" id="PS51257">
    <property type="entry name" value="PROKAR_LIPOPROTEIN"/>
    <property type="match status" value="1"/>
</dbReference>
<evidence type="ECO:0000256" key="6">
    <source>
        <dbReference type="HAMAP-Rule" id="MF_00922"/>
    </source>
</evidence>
<sequence>MKLTHPWKIVSLLTCLVVLGGCSSSPDDDEIVIGNRGAEALYADAKNSLEIGNFNNAAQILSALDSRYPFGPLSHQVQLDLIYAYYKTGKTPEALATIDRFIRLNPNHSDIDYALYMRGLTNMDADKNLFQELAGIDRSDRDPSKSREAFSDFRRLLEKYPESKYAADAQKRMVYIKNRLAKYEIAIARFYMRREAYVAAANRGRYVLEYYPDTAMVEEALQIMIECYDTLGLEELKENAVKTLKLNYPDARIASGD</sequence>
<evidence type="ECO:0000256" key="5">
    <source>
        <dbReference type="ARBA" id="ARBA00023288"/>
    </source>
</evidence>
<keyword evidence="7" id="KW-0802">TPR repeat</keyword>
<dbReference type="InterPro" id="IPR019734">
    <property type="entry name" value="TPR_rpt"/>
</dbReference>
<dbReference type="PANTHER" id="PTHR37423:SF1">
    <property type="entry name" value="OUTER MEMBRANE PROTEIN ASSEMBLY FACTOR BAMD"/>
    <property type="match status" value="1"/>
</dbReference>
<comment type="caution">
    <text evidence="9">The sequence shown here is derived from an EMBL/GenBank/DDBJ whole genome shotgun (WGS) entry which is preliminary data.</text>
</comment>
<reference evidence="9 10" key="1">
    <citation type="submission" date="2021-10" db="EMBL/GenBank/DDBJ databases">
        <title>Draft genome of Aestuariibacter halophilus JC2043.</title>
        <authorList>
            <person name="Emsley S.A."/>
            <person name="Pfannmuller K.M."/>
            <person name="Ushijima B."/>
            <person name="Saw J.H."/>
            <person name="Videau P."/>
        </authorList>
    </citation>
    <scope>NUCLEOTIDE SEQUENCE [LARGE SCALE GENOMIC DNA]</scope>
    <source>
        <strain evidence="9 10">JC2043</strain>
    </source>
</reference>
<dbReference type="PANTHER" id="PTHR37423">
    <property type="entry name" value="SOLUBLE LYTIC MUREIN TRANSGLYCOSYLASE-RELATED"/>
    <property type="match status" value="1"/>
</dbReference>
<comment type="subunit">
    <text evidence="6">Part of the Bam complex.</text>
</comment>
<dbReference type="NCBIfam" id="TIGR03302">
    <property type="entry name" value="OM_YfiO"/>
    <property type="match status" value="1"/>
</dbReference>
<dbReference type="Gene3D" id="1.25.40.10">
    <property type="entry name" value="Tetratricopeptide repeat domain"/>
    <property type="match status" value="1"/>
</dbReference>
<dbReference type="RefSeq" id="WP_229156669.1">
    <property type="nucleotide sequence ID" value="NZ_JAJEWP010000001.1"/>
</dbReference>
<evidence type="ECO:0000256" key="4">
    <source>
        <dbReference type="ARBA" id="ARBA00023237"/>
    </source>
</evidence>
<keyword evidence="10" id="KW-1185">Reference proteome</keyword>
<dbReference type="PROSITE" id="PS50005">
    <property type="entry name" value="TPR"/>
    <property type="match status" value="1"/>
</dbReference>
<protein>
    <recommendedName>
        <fullName evidence="6">Outer membrane protein assembly factor BamD</fullName>
    </recommendedName>
</protein>
<comment type="function">
    <text evidence="6">Part of the outer membrane protein assembly complex, which is involved in assembly and insertion of beta-barrel proteins into the outer membrane.</text>
</comment>
<comment type="similarity">
    <text evidence="6">Belongs to the BamD family.</text>
</comment>
<dbReference type="Pfam" id="PF13525">
    <property type="entry name" value="YfiO"/>
    <property type="match status" value="1"/>
</dbReference>
<dbReference type="InterPro" id="IPR011990">
    <property type="entry name" value="TPR-like_helical_dom_sf"/>
</dbReference>
<keyword evidence="4 6" id="KW-0998">Cell outer membrane</keyword>
<proteinExistence type="inferred from homology"/>
<dbReference type="EMBL" id="JAJEWP010000001">
    <property type="protein sequence ID" value="MCC2614750.1"/>
    <property type="molecule type" value="Genomic_DNA"/>
</dbReference>
<evidence type="ECO:0000256" key="1">
    <source>
        <dbReference type="ARBA" id="ARBA00022729"/>
    </source>
</evidence>
<dbReference type="InterPro" id="IPR039565">
    <property type="entry name" value="BamD-like"/>
</dbReference>
<evidence type="ECO:0000256" key="3">
    <source>
        <dbReference type="ARBA" id="ARBA00023139"/>
    </source>
</evidence>